<feature type="signal peptide" evidence="3">
    <location>
        <begin position="1"/>
        <end position="19"/>
    </location>
</feature>
<protein>
    <recommendedName>
        <fullName evidence="6">Thioredoxin-like fold domain-containing protein</fullName>
    </recommendedName>
</protein>
<feature type="region of interest" description="Disordered" evidence="1">
    <location>
        <begin position="303"/>
        <end position="331"/>
    </location>
</feature>
<dbReference type="STRING" id="599839.J4H2L7"/>
<feature type="compositionally biased region" description="Basic residues" evidence="1">
    <location>
        <begin position="321"/>
        <end position="331"/>
    </location>
</feature>
<dbReference type="Proteomes" id="UP000006352">
    <property type="component" value="Unassembled WGS sequence"/>
</dbReference>
<evidence type="ECO:0008006" key="6">
    <source>
        <dbReference type="Google" id="ProtNLM"/>
    </source>
</evidence>
<proteinExistence type="predicted"/>
<dbReference type="AlphaFoldDB" id="J4H2L7"/>
<feature type="chain" id="PRO_5003778561" description="Thioredoxin-like fold domain-containing protein" evidence="3">
    <location>
        <begin position="20"/>
        <end position="331"/>
    </location>
</feature>
<sequence length="331" mass="37027">MKVLPFLFASLALGLGANAQYFSEGWKPGQPVTREAYPTGIRTPVHQPQATPTSEASQFKLTDLLTSGPVGSLMNKAGINITEKLEKAKAEAEVEIWDTRIPLITDDSYDELIVNESLTPEEEAERVWFIIITASKGGKNVFSLKTDEEFDEAYNRTLIEGDLPNVRWARMDYLNVTYITTKWAIWQAPYFVVATNRGHDLRFYKANSVKVDSDVMREFLREEGWRANEPWTGPLAPGGDLEHVMHYFGVTLKQIYEFLLIFPRWLLMIASGIVGNMVLKFLHSNKSVKSPAKPAASLSATMTKTEVAATPAQANGTPTRGKAKQRKNAKK</sequence>
<dbReference type="RefSeq" id="XP_012181027.1">
    <property type="nucleotide sequence ID" value="XM_012325637.1"/>
</dbReference>
<reference evidence="4 5" key="1">
    <citation type="journal article" date="2012" name="Appl. Environ. Microbiol.">
        <title>Short-read sequencing for genomic analysis of the brown rot fungus Fibroporia radiculosa.</title>
        <authorList>
            <person name="Tang J.D."/>
            <person name="Perkins A.D."/>
            <person name="Sonstegard T.S."/>
            <person name="Schroeder S.G."/>
            <person name="Burgess S.C."/>
            <person name="Diehl S.V."/>
        </authorList>
    </citation>
    <scope>NUCLEOTIDE SEQUENCE [LARGE SCALE GENOMIC DNA]</scope>
    <source>
        <strain evidence="4 5">TFFH 294</strain>
    </source>
</reference>
<gene>
    <name evidence="4" type="ORF">FIBRA_03810</name>
</gene>
<dbReference type="EMBL" id="HE797048">
    <property type="protein sequence ID" value="CCM01744.1"/>
    <property type="molecule type" value="Genomic_DNA"/>
</dbReference>
<dbReference type="HOGENOM" id="CLU_061858_0_0_1"/>
<dbReference type="GeneID" id="24096655"/>
<evidence type="ECO:0000313" key="4">
    <source>
        <dbReference type="EMBL" id="CCM01744.1"/>
    </source>
</evidence>
<keyword evidence="2" id="KW-0812">Transmembrane</keyword>
<keyword evidence="2" id="KW-1133">Transmembrane helix</keyword>
<dbReference type="OrthoDB" id="2502001at2759"/>
<evidence type="ECO:0000313" key="5">
    <source>
        <dbReference type="Proteomes" id="UP000006352"/>
    </source>
</evidence>
<dbReference type="InParanoid" id="J4H2L7"/>
<organism evidence="4 5">
    <name type="scientific">Fibroporia radiculosa</name>
    <dbReference type="NCBI Taxonomy" id="599839"/>
    <lineage>
        <taxon>Eukaryota</taxon>
        <taxon>Fungi</taxon>
        <taxon>Dikarya</taxon>
        <taxon>Basidiomycota</taxon>
        <taxon>Agaricomycotina</taxon>
        <taxon>Agaricomycetes</taxon>
        <taxon>Polyporales</taxon>
        <taxon>Fibroporiaceae</taxon>
        <taxon>Fibroporia</taxon>
    </lineage>
</organism>
<feature type="transmembrane region" description="Helical" evidence="2">
    <location>
        <begin position="258"/>
        <end position="279"/>
    </location>
</feature>
<evidence type="ECO:0000256" key="3">
    <source>
        <dbReference type="SAM" id="SignalP"/>
    </source>
</evidence>
<accession>J4H2L7</accession>
<name>J4H2L7_9APHY</name>
<keyword evidence="2" id="KW-0472">Membrane</keyword>
<evidence type="ECO:0000256" key="1">
    <source>
        <dbReference type="SAM" id="MobiDB-lite"/>
    </source>
</evidence>
<evidence type="ECO:0000256" key="2">
    <source>
        <dbReference type="SAM" id="Phobius"/>
    </source>
</evidence>
<keyword evidence="3" id="KW-0732">Signal</keyword>
<keyword evidence="5" id="KW-1185">Reference proteome</keyword>